<dbReference type="Proteomes" id="UP000076962">
    <property type="component" value="Unassembled WGS sequence"/>
</dbReference>
<dbReference type="EMBL" id="LUTY01000391">
    <property type="protein sequence ID" value="OAD23401.1"/>
    <property type="molecule type" value="Genomic_DNA"/>
</dbReference>
<evidence type="ECO:0000313" key="5">
    <source>
        <dbReference type="Proteomes" id="UP000076962"/>
    </source>
</evidence>
<dbReference type="AlphaFoldDB" id="A0A176S5L8"/>
<feature type="chain" id="PRO_5008049013" evidence="2">
    <location>
        <begin position="28"/>
        <end position="96"/>
    </location>
</feature>
<reference evidence="4 5" key="1">
    <citation type="submission" date="2016-05" db="EMBL/GenBank/DDBJ databases">
        <title>Single-cell genome of chain-forming Candidatus Thiomargarita nelsonii and comparison to other large sulfur-oxidizing bacteria.</title>
        <authorList>
            <person name="Winkel M."/>
            <person name="Salman V."/>
            <person name="Woyke T."/>
            <person name="Schulz-Vogt H."/>
            <person name="Richter M."/>
            <person name="Flood B."/>
            <person name="Bailey J."/>
            <person name="Amann R."/>
            <person name="Mussmann M."/>
        </authorList>
    </citation>
    <scope>NUCLEOTIDE SEQUENCE [LARGE SCALE GENOMIC DNA]</scope>
    <source>
        <strain evidence="4 5">THI036</strain>
    </source>
</reference>
<feature type="non-terminal residue" evidence="4">
    <location>
        <position position="96"/>
    </location>
</feature>
<gene>
    <name evidence="4" type="ORF">THIOM_000769</name>
</gene>
<proteinExistence type="predicted"/>
<organism evidence="4 5">
    <name type="scientific">Candidatus Thiomargarita nelsonii</name>
    <dbReference type="NCBI Taxonomy" id="1003181"/>
    <lineage>
        <taxon>Bacteria</taxon>
        <taxon>Pseudomonadati</taxon>
        <taxon>Pseudomonadota</taxon>
        <taxon>Gammaproteobacteria</taxon>
        <taxon>Thiotrichales</taxon>
        <taxon>Thiotrichaceae</taxon>
        <taxon>Thiomargarita</taxon>
    </lineage>
</organism>
<dbReference type="InterPro" id="IPR006665">
    <property type="entry name" value="OmpA-like"/>
</dbReference>
<feature type="signal peptide" evidence="2">
    <location>
        <begin position="1"/>
        <end position="27"/>
    </location>
</feature>
<evidence type="ECO:0000256" key="2">
    <source>
        <dbReference type="SAM" id="SignalP"/>
    </source>
</evidence>
<feature type="domain" description="OmpA-like" evidence="3">
    <location>
        <begin position="52"/>
        <end position="96"/>
    </location>
</feature>
<dbReference type="PROSITE" id="PS51257">
    <property type="entry name" value="PROKAR_LIPOPROTEIN"/>
    <property type="match status" value="1"/>
</dbReference>
<keyword evidence="5" id="KW-1185">Reference proteome</keyword>
<accession>A0A176S5L8</accession>
<keyword evidence="2" id="KW-0732">Signal</keyword>
<keyword evidence="1" id="KW-0472">Membrane</keyword>
<dbReference type="PROSITE" id="PS51123">
    <property type="entry name" value="OMPA_2"/>
    <property type="match status" value="1"/>
</dbReference>
<sequence length="96" mass="10606">MKKINFPELTKTLAMLMVMTGLSVACAVVKEPPMLPIVAVPLLPEPEPPPQTVSSLQLVLETVLFEFDKASLLPEGLLKVEEFSKIIQKHEPRTVV</sequence>
<evidence type="ECO:0000259" key="3">
    <source>
        <dbReference type="PROSITE" id="PS51123"/>
    </source>
</evidence>
<name>A0A176S5L8_9GAMM</name>
<evidence type="ECO:0000313" key="4">
    <source>
        <dbReference type="EMBL" id="OAD23401.1"/>
    </source>
</evidence>
<protein>
    <submittedName>
        <fullName evidence="4">Secreted protein</fullName>
    </submittedName>
</protein>
<evidence type="ECO:0000256" key="1">
    <source>
        <dbReference type="PROSITE-ProRule" id="PRU00473"/>
    </source>
</evidence>
<dbReference type="GO" id="GO:0016020">
    <property type="term" value="C:membrane"/>
    <property type="evidence" value="ECO:0007669"/>
    <property type="project" value="UniProtKB-UniRule"/>
</dbReference>
<comment type="caution">
    <text evidence="4">The sequence shown here is derived from an EMBL/GenBank/DDBJ whole genome shotgun (WGS) entry which is preliminary data.</text>
</comment>